<evidence type="ECO:0000256" key="11">
    <source>
        <dbReference type="RuleBase" id="RU363039"/>
    </source>
</evidence>
<evidence type="ECO:0000256" key="10">
    <source>
        <dbReference type="ARBA" id="ARBA00047364"/>
    </source>
</evidence>
<dbReference type="InterPro" id="IPR033911">
    <property type="entry name" value="MetRS_core"/>
</dbReference>
<evidence type="ECO:0000256" key="6">
    <source>
        <dbReference type="ARBA" id="ARBA00022840"/>
    </source>
</evidence>
<evidence type="ECO:0000256" key="2">
    <source>
        <dbReference type="ARBA" id="ARBA00012838"/>
    </source>
</evidence>
<accession>A0A1G2H6N8</accession>
<keyword evidence="8 11" id="KW-0030">Aminoacyl-tRNA synthetase</keyword>
<dbReference type="EMBL" id="MHOB01000010">
    <property type="protein sequence ID" value="OGZ57980.1"/>
    <property type="molecule type" value="Genomic_DNA"/>
</dbReference>
<keyword evidence="7 11" id="KW-0648">Protein biosynthesis</keyword>
<dbReference type="PANTHER" id="PTHR43326:SF1">
    <property type="entry name" value="METHIONINE--TRNA LIGASE, MITOCHONDRIAL"/>
    <property type="match status" value="1"/>
</dbReference>
<dbReference type="Pfam" id="PF00133">
    <property type="entry name" value="tRNA-synt_1"/>
    <property type="match status" value="1"/>
</dbReference>
<comment type="catalytic activity">
    <reaction evidence="10">
        <text>tRNA(Met) + L-methionine + ATP = L-methionyl-tRNA(Met) + AMP + diphosphate</text>
        <dbReference type="Rhea" id="RHEA:13481"/>
        <dbReference type="Rhea" id="RHEA-COMP:9667"/>
        <dbReference type="Rhea" id="RHEA-COMP:9698"/>
        <dbReference type="ChEBI" id="CHEBI:30616"/>
        <dbReference type="ChEBI" id="CHEBI:33019"/>
        <dbReference type="ChEBI" id="CHEBI:57844"/>
        <dbReference type="ChEBI" id="CHEBI:78442"/>
        <dbReference type="ChEBI" id="CHEBI:78530"/>
        <dbReference type="ChEBI" id="CHEBI:456215"/>
        <dbReference type="EC" id="6.1.1.10"/>
    </reaction>
</comment>
<evidence type="ECO:0000256" key="7">
    <source>
        <dbReference type="ARBA" id="ARBA00022917"/>
    </source>
</evidence>
<proteinExistence type="inferred from homology"/>
<dbReference type="EC" id="6.1.1.10" evidence="2"/>
<dbReference type="GO" id="GO:0005524">
    <property type="term" value="F:ATP binding"/>
    <property type="evidence" value="ECO:0007669"/>
    <property type="project" value="UniProtKB-KW"/>
</dbReference>
<feature type="domain" description="Methionyl-tRNA synthetase anticodon-binding" evidence="14">
    <location>
        <begin position="415"/>
        <end position="499"/>
    </location>
</feature>
<evidence type="ECO:0000256" key="9">
    <source>
        <dbReference type="ARBA" id="ARBA00030904"/>
    </source>
</evidence>
<organism evidence="15 16">
    <name type="scientific">Candidatus Ryanbacteria bacterium RIFCSPLOWO2_12_FULL_47_9c</name>
    <dbReference type="NCBI Taxonomy" id="1802131"/>
    <lineage>
        <taxon>Bacteria</taxon>
        <taxon>Candidatus Ryaniibacteriota</taxon>
    </lineage>
</organism>
<feature type="domain" description="Aminoacyl-tRNA synthetase class Ia" evidence="12">
    <location>
        <begin position="3"/>
        <end position="55"/>
    </location>
</feature>
<dbReference type="PRINTS" id="PR01041">
    <property type="entry name" value="TRNASYNTHMET"/>
</dbReference>
<keyword evidence="5 11" id="KW-0547">Nucleotide-binding</keyword>
<dbReference type="AlphaFoldDB" id="A0A1G2H6N8"/>
<dbReference type="CDD" id="cd00814">
    <property type="entry name" value="MetRS_core"/>
    <property type="match status" value="1"/>
</dbReference>
<dbReference type="InterPro" id="IPR023457">
    <property type="entry name" value="Met-tRNA_synth_2"/>
</dbReference>
<reference evidence="15 16" key="1">
    <citation type="journal article" date="2016" name="Nat. Commun.">
        <title>Thousands of microbial genomes shed light on interconnected biogeochemical processes in an aquifer system.</title>
        <authorList>
            <person name="Anantharaman K."/>
            <person name="Brown C.T."/>
            <person name="Hug L.A."/>
            <person name="Sharon I."/>
            <person name="Castelle C.J."/>
            <person name="Probst A.J."/>
            <person name="Thomas B.C."/>
            <person name="Singh A."/>
            <person name="Wilkins M.J."/>
            <person name="Karaoz U."/>
            <person name="Brodie E.L."/>
            <person name="Williams K.H."/>
            <person name="Hubbard S.S."/>
            <person name="Banfield J.F."/>
        </authorList>
    </citation>
    <scope>NUCLEOTIDE SEQUENCE [LARGE SCALE GENOMIC DNA]</scope>
</reference>
<dbReference type="GO" id="GO:0006431">
    <property type="term" value="P:methionyl-tRNA aminoacylation"/>
    <property type="evidence" value="ECO:0007669"/>
    <property type="project" value="InterPro"/>
</dbReference>
<dbReference type="Gene3D" id="1.10.730.10">
    <property type="entry name" value="Isoleucyl-tRNA Synthetase, Domain 1"/>
    <property type="match status" value="1"/>
</dbReference>
<keyword evidence="4 11" id="KW-0436">Ligase</keyword>
<evidence type="ECO:0000259" key="13">
    <source>
        <dbReference type="Pfam" id="PF09334"/>
    </source>
</evidence>
<dbReference type="SUPFAM" id="SSF52374">
    <property type="entry name" value="Nucleotidylyl transferase"/>
    <property type="match status" value="1"/>
</dbReference>
<evidence type="ECO:0000259" key="14">
    <source>
        <dbReference type="Pfam" id="PF19303"/>
    </source>
</evidence>
<sequence>MLKFYITTAIDYVNASPHLGHAYEKVITDVVARWHRAQGDETFFLTGTDEHGAKIVRAADLAGKKPEEFVADNRKQFQELLELLNISNDDFIFTSDQKRHWPGAVKLWEKLADAGDLYKAKYEGLYCVGHEAFVTEKDLVNGVCADHQQKPEVIEEENYFFRLSKYAARVKKAVESDELRVLPESRKNEVLAFLTGNVEDVSFSRPSKDITWGVPVPKDPEHTMYVWAEALTNYISALGYGSADEARFEKFWPADVHIIGKDILRFHAVYWPAMLLATGLPLPKTIFVHGMILSKGQKMSKTIGNVINPVEMISEFGADAFRYFVSREIPFGEDGDFTRERFREVYEGSLAHGLGNLASRTAAMIEKYFSGAIECPEEAERMSVPTRRELRKEVSSERVSLSGESIERYFTLGVVRFFEDAMASYKLTDAISVLQAFWTLLDGYIQDYEPYRLVKTDPEKAKIILWNVAWHIVRSAVLLEPFMPETSAALLKLFGVSRADAESPARIVISKSGPLFPSKEEKK</sequence>
<dbReference type="NCBIfam" id="TIGR00398">
    <property type="entry name" value="metG"/>
    <property type="match status" value="1"/>
</dbReference>
<evidence type="ECO:0000313" key="16">
    <source>
        <dbReference type="Proteomes" id="UP000178996"/>
    </source>
</evidence>
<evidence type="ECO:0000256" key="5">
    <source>
        <dbReference type="ARBA" id="ARBA00022741"/>
    </source>
</evidence>
<dbReference type="InterPro" id="IPR014758">
    <property type="entry name" value="Met-tRNA_synth"/>
</dbReference>
<dbReference type="FunFam" id="2.170.220.10:FF:000001">
    <property type="entry name" value="methionine--tRNA ligase, mitochondrial"/>
    <property type="match status" value="1"/>
</dbReference>
<dbReference type="InterPro" id="IPR002300">
    <property type="entry name" value="aa-tRNA-synth_Ia"/>
</dbReference>
<keyword evidence="6 11" id="KW-0067">ATP-binding</keyword>
<dbReference type="Gene3D" id="2.170.220.10">
    <property type="match status" value="1"/>
</dbReference>
<gene>
    <name evidence="15" type="ORF">A3G60_04105</name>
</gene>
<dbReference type="InterPro" id="IPR041872">
    <property type="entry name" value="Anticodon_Met"/>
</dbReference>
<evidence type="ECO:0000256" key="4">
    <source>
        <dbReference type="ARBA" id="ARBA00022598"/>
    </source>
</evidence>
<dbReference type="Gene3D" id="3.40.50.620">
    <property type="entry name" value="HUPs"/>
    <property type="match status" value="1"/>
</dbReference>
<dbReference type="InterPro" id="IPR009080">
    <property type="entry name" value="tRNAsynth_Ia_anticodon-bd"/>
</dbReference>
<evidence type="ECO:0000256" key="3">
    <source>
        <dbReference type="ARBA" id="ARBA00018753"/>
    </source>
</evidence>
<comment type="function">
    <text evidence="1">Is required not only for elongation of protein synthesis but also for the initiation of all mRNA translation through initiator tRNA(fMet) aminoacylation.</text>
</comment>
<dbReference type="Pfam" id="PF19303">
    <property type="entry name" value="Anticodon_3"/>
    <property type="match status" value="1"/>
</dbReference>
<comment type="similarity">
    <text evidence="11">Belongs to the class-I aminoacyl-tRNA synthetase family.</text>
</comment>
<dbReference type="Pfam" id="PF09334">
    <property type="entry name" value="tRNA-synt_1g"/>
    <property type="match status" value="1"/>
</dbReference>
<comment type="caution">
    <text evidence="15">The sequence shown here is derived from an EMBL/GenBank/DDBJ whole genome shotgun (WGS) entry which is preliminary data.</text>
</comment>
<name>A0A1G2H6N8_9BACT</name>
<dbReference type="InterPro" id="IPR015413">
    <property type="entry name" value="Methionyl/Leucyl_tRNA_Synth"/>
</dbReference>
<evidence type="ECO:0000256" key="1">
    <source>
        <dbReference type="ARBA" id="ARBA00003314"/>
    </source>
</evidence>
<dbReference type="SUPFAM" id="SSF47323">
    <property type="entry name" value="Anticodon-binding domain of a subclass of class I aminoacyl-tRNA synthetases"/>
    <property type="match status" value="1"/>
</dbReference>
<dbReference type="Proteomes" id="UP000178996">
    <property type="component" value="Unassembled WGS sequence"/>
</dbReference>
<evidence type="ECO:0000313" key="15">
    <source>
        <dbReference type="EMBL" id="OGZ57980.1"/>
    </source>
</evidence>
<evidence type="ECO:0000256" key="8">
    <source>
        <dbReference type="ARBA" id="ARBA00023146"/>
    </source>
</evidence>
<dbReference type="InterPro" id="IPR014729">
    <property type="entry name" value="Rossmann-like_a/b/a_fold"/>
</dbReference>
<evidence type="ECO:0000259" key="12">
    <source>
        <dbReference type="Pfam" id="PF00133"/>
    </source>
</evidence>
<dbReference type="PANTHER" id="PTHR43326">
    <property type="entry name" value="METHIONYL-TRNA SYNTHETASE"/>
    <property type="match status" value="1"/>
</dbReference>
<protein>
    <recommendedName>
        <fullName evidence="3">Methionine--tRNA ligase</fullName>
        <ecNumber evidence="2">6.1.1.10</ecNumber>
    </recommendedName>
    <alternativeName>
        <fullName evidence="9">Methionyl-tRNA synthetase</fullName>
    </alternativeName>
</protein>
<dbReference type="GO" id="GO:0004825">
    <property type="term" value="F:methionine-tRNA ligase activity"/>
    <property type="evidence" value="ECO:0007669"/>
    <property type="project" value="UniProtKB-EC"/>
</dbReference>
<feature type="domain" description="Methionyl/Leucyl tRNA synthetase" evidence="13">
    <location>
        <begin position="136"/>
        <end position="361"/>
    </location>
</feature>